<feature type="domain" description="Enhanced intracellular survival protein" evidence="4">
    <location>
        <begin position="316"/>
        <end position="415"/>
    </location>
</feature>
<dbReference type="RefSeq" id="WP_277192013.1">
    <property type="nucleotide sequence ID" value="NZ_JAROAV010000028.1"/>
</dbReference>
<evidence type="ECO:0000313" key="7">
    <source>
        <dbReference type="Proteomes" id="UP001528912"/>
    </source>
</evidence>
<dbReference type="InterPro" id="IPR016181">
    <property type="entry name" value="Acyl_CoA_acyltransferase"/>
</dbReference>
<dbReference type="Gene3D" id="3.30.1050.10">
    <property type="entry name" value="SCP2 sterol-binding domain"/>
    <property type="match status" value="1"/>
</dbReference>
<dbReference type="NCBIfam" id="NF002367">
    <property type="entry name" value="PRK01346.1-4"/>
    <property type="match status" value="1"/>
</dbReference>
<evidence type="ECO:0000313" key="6">
    <source>
        <dbReference type="EMBL" id="MDF8264569.1"/>
    </source>
</evidence>
<keyword evidence="2 3" id="KW-0012">Acyltransferase</keyword>
<dbReference type="InterPro" id="IPR022902">
    <property type="entry name" value="NAcTrfase_Eis"/>
</dbReference>
<feature type="binding site" evidence="3">
    <location>
        <begin position="96"/>
        <end position="101"/>
    </location>
    <ligand>
        <name>acetyl-CoA</name>
        <dbReference type="ChEBI" id="CHEBI:57288"/>
    </ligand>
</feature>
<accession>A0ABT6C6M5</accession>
<dbReference type="Pfam" id="PF17668">
    <property type="entry name" value="Acetyltransf_17"/>
    <property type="match status" value="1"/>
</dbReference>
<protein>
    <submittedName>
        <fullName evidence="6">GNAT family N-acetyltransferase</fullName>
        <ecNumber evidence="6">2.3.1.-</ecNumber>
    </submittedName>
</protein>
<proteinExistence type="inferred from homology"/>
<gene>
    <name evidence="6" type="ORF">P4R38_09975</name>
</gene>
<dbReference type="PANTHER" id="PTHR37817:SF1">
    <property type="entry name" value="N-ACETYLTRANSFERASE EIS"/>
    <property type="match status" value="1"/>
</dbReference>
<dbReference type="InterPro" id="IPR051554">
    <property type="entry name" value="Acetyltransferase_Eis"/>
</dbReference>
<dbReference type="Pfam" id="PF13530">
    <property type="entry name" value="SCP2_2"/>
    <property type="match status" value="1"/>
</dbReference>
<evidence type="ECO:0000256" key="1">
    <source>
        <dbReference type="ARBA" id="ARBA00022679"/>
    </source>
</evidence>
<dbReference type="Gene3D" id="3.40.630.30">
    <property type="match status" value="2"/>
</dbReference>
<feature type="active site" description="Proton acceptor; via carboxylate" evidence="3">
    <location>
        <position position="420"/>
    </location>
</feature>
<organism evidence="6 7">
    <name type="scientific">Luteipulveratus flavus</name>
    <dbReference type="NCBI Taxonomy" id="3031728"/>
    <lineage>
        <taxon>Bacteria</taxon>
        <taxon>Bacillati</taxon>
        <taxon>Actinomycetota</taxon>
        <taxon>Actinomycetes</taxon>
        <taxon>Micrococcales</taxon>
        <taxon>Dermacoccaceae</taxon>
        <taxon>Luteipulveratus</taxon>
    </lineage>
</organism>
<evidence type="ECO:0000259" key="4">
    <source>
        <dbReference type="Pfam" id="PF13530"/>
    </source>
</evidence>
<evidence type="ECO:0000256" key="3">
    <source>
        <dbReference type="HAMAP-Rule" id="MF_01812"/>
    </source>
</evidence>
<name>A0ABT6C6M5_9MICO</name>
<dbReference type="EMBL" id="JAROAV010000028">
    <property type="protein sequence ID" value="MDF8264569.1"/>
    <property type="molecule type" value="Genomic_DNA"/>
</dbReference>
<comment type="caution">
    <text evidence="6">The sequence shown here is derived from an EMBL/GenBank/DDBJ whole genome shotgun (WGS) entry which is preliminary data.</text>
</comment>
<dbReference type="SUPFAM" id="SSF55718">
    <property type="entry name" value="SCP-like"/>
    <property type="match status" value="1"/>
</dbReference>
<feature type="binding site" evidence="3">
    <location>
        <begin position="88"/>
        <end position="90"/>
    </location>
    <ligand>
        <name>acetyl-CoA</name>
        <dbReference type="ChEBI" id="CHEBI:57288"/>
    </ligand>
</feature>
<dbReference type="Pfam" id="PF13527">
    <property type="entry name" value="Acetyltransf_9"/>
    <property type="match status" value="1"/>
</dbReference>
<feature type="binding site" evidence="3">
    <location>
        <begin position="125"/>
        <end position="126"/>
    </location>
    <ligand>
        <name>acetyl-CoA</name>
        <dbReference type="ChEBI" id="CHEBI:57288"/>
    </ligand>
</feature>
<keyword evidence="1 3" id="KW-0808">Transferase</keyword>
<dbReference type="GO" id="GO:0016746">
    <property type="term" value="F:acyltransferase activity"/>
    <property type="evidence" value="ECO:0007669"/>
    <property type="project" value="UniProtKB-KW"/>
</dbReference>
<feature type="domain" description="Eis-like acetyltransferase" evidence="5">
    <location>
        <begin position="193"/>
        <end position="301"/>
    </location>
</feature>
<feature type="active site" description="Proton donor" evidence="3">
    <location>
        <position position="130"/>
    </location>
</feature>
<dbReference type="PANTHER" id="PTHR37817">
    <property type="entry name" value="N-ACETYLTRANSFERASE EIS"/>
    <property type="match status" value="1"/>
</dbReference>
<sequence length="420" mass="45084">MADVRVGPASDPERYLNTDLLVWFDEPPVATTEQLLAGFGENSMFGAEVDGADERTYAGVYGVYPLELTVPGPLGTLRQVPVAGLTWVGVHPDERRRGVLTAMLRDHFSRVGDGDWSGLSVLKASEPAIYGRHGYGVASWECTLRLSRGARLTAPGLEDAASALRTRLTDAADPGVPARMREVSLRVGADRLGAVVREERLYTRFTVDSPASVREREVQRVLLAQQDGTDVGFAWFRRKLDWENGSAAGEVGVIELVGTPAAELALLRRLVDLDLTTSVTIRWRSVDDPIAAWAGGPRGIQDATSDSLWVRLVDLPTALGARGYAAQCDVVLEVEDAACPANHGRWRLVVDEQGRGTANRTDATPDVRLTTQTLASAYLGARSLVAQQQAGLLTEVTDGSVAALDTAMRAAQAPVAAVGF</sequence>
<dbReference type="HAMAP" id="MF_01812">
    <property type="entry name" value="Eis"/>
    <property type="match status" value="1"/>
</dbReference>
<comment type="similarity">
    <text evidence="3">Belongs to the acetyltransferase Eis family.</text>
</comment>
<dbReference type="InterPro" id="IPR041380">
    <property type="entry name" value="Acetyltransf_17"/>
</dbReference>
<evidence type="ECO:0000256" key="2">
    <source>
        <dbReference type="ARBA" id="ARBA00023315"/>
    </source>
</evidence>
<dbReference type="InterPro" id="IPR036527">
    <property type="entry name" value="SCP2_sterol-bd_dom_sf"/>
</dbReference>
<dbReference type="SUPFAM" id="SSF55729">
    <property type="entry name" value="Acyl-CoA N-acyltransferases (Nat)"/>
    <property type="match status" value="1"/>
</dbReference>
<keyword evidence="7" id="KW-1185">Reference proteome</keyword>
<dbReference type="Proteomes" id="UP001528912">
    <property type="component" value="Unassembled WGS sequence"/>
</dbReference>
<comment type="subunit">
    <text evidence="3">Homohexamer; trimer of dimers.</text>
</comment>
<evidence type="ECO:0000259" key="5">
    <source>
        <dbReference type="Pfam" id="PF17668"/>
    </source>
</evidence>
<dbReference type="EC" id="2.3.1.-" evidence="6"/>
<reference evidence="6 7" key="1">
    <citation type="submission" date="2023-03" db="EMBL/GenBank/DDBJ databases">
        <title>YIM 133296 draft genome.</title>
        <authorList>
            <person name="Xiong L."/>
        </authorList>
    </citation>
    <scope>NUCLEOTIDE SEQUENCE [LARGE SCALE GENOMIC DNA]</scope>
    <source>
        <strain evidence="6 7">YIM 133296</strain>
    </source>
</reference>
<dbReference type="InterPro" id="IPR025559">
    <property type="entry name" value="Eis_dom"/>
</dbReference>